<gene>
    <name evidence="2" type="ORF">F3N42_10835</name>
</gene>
<dbReference type="AlphaFoldDB" id="A0A5N0T7I3"/>
<dbReference type="EMBL" id="VYXP01000006">
    <property type="protein sequence ID" value="KAA9130852.1"/>
    <property type="molecule type" value="Genomic_DNA"/>
</dbReference>
<organism evidence="2 3">
    <name type="scientific">Marinihelvus fidelis</name>
    <dbReference type="NCBI Taxonomy" id="2613842"/>
    <lineage>
        <taxon>Bacteria</taxon>
        <taxon>Pseudomonadati</taxon>
        <taxon>Pseudomonadota</taxon>
        <taxon>Gammaproteobacteria</taxon>
        <taxon>Chromatiales</taxon>
        <taxon>Wenzhouxiangellaceae</taxon>
        <taxon>Marinihelvus</taxon>
    </lineage>
</organism>
<sequence>MTDTRLDDNDVKNFLQDNPGFLVDHPDLLAEMQLPHESGEAVSLIEKQVNLLRDQNRKLSRQLNQLIRVATDNEALMDRLHGLTLELILVEDTGAFFDRLAEVLLEEFDADILNISLFEREIKASDSTPLFNYDRDDPELKPFAGHLEKGKTVCGRLNKGKLEFLFRSRAQWVQSSALVPLGDAGMMAIGSSDPARFYPGMGTLFLDLLARVIVRKLELTAPEQQRRSA</sequence>
<evidence type="ECO:0000313" key="3">
    <source>
        <dbReference type="Proteomes" id="UP000325372"/>
    </source>
</evidence>
<evidence type="ECO:0000256" key="1">
    <source>
        <dbReference type="SAM" id="Coils"/>
    </source>
</evidence>
<keyword evidence="3" id="KW-1185">Reference proteome</keyword>
<keyword evidence="1" id="KW-0175">Coiled coil</keyword>
<protein>
    <submittedName>
        <fullName evidence="2">DUF484 family protein</fullName>
    </submittedName>
</protein>
<evidence type="ECO:0000313" key="2">
    <source>
        <dbReference type="EMBL" id="KAA9130852.1"/>
    </source>
</evidence>
<dbReference type="Proteomes" id="UP000325372">
    <property type="component" value="Unassembled WGS sequence"/>
</dbReference>
<dbReference type="PANTHER" id="PTHR38765:SF1">
    <property type="entry name" value="DUF484 DOMAIN-CONTAINING PROTEIN"/>
    <property type="match status" value="1"/>
</dbReference>
<dbReference type="Gene3D" id="3.30.450.40">
    <property type="match status" value="1"/>
</dbReference>
<proteinExistence type="predicted"/>
<reference evidence="2 3" key="1">
    <citation type="submission" date="2019-09" db="EMBL/GenBank/DDBJ databases">
        <title>Wenzhouxiangella sp. Genome sequencing and assembly.</title>
        <authorList>
            <person name="Zhang R."/>
        </authorList>
    </citation>
    <scope>NUCLEOTIDE SEQUENCE [LARGE SCALE GENOMIC DNA]</scope>
    <source>
        <strain evidence="2 3">W260</strain>
    </source>
</reference>
<dbReference type="RefSeq" id="WP_150864489.1">
    <property type="nucleotide sequence ID" value="NZ_VYXP01000006.1"/>
</dbReference>
<dbReference type="InterPro" id="IPR007435">
    <property type="entry name" value="DUF484"/>
</dbReference>
<name>A0A5N0T7I3_9GAMM</name>
<dbReference type="PANTHER" id="PTHR38765">
    <property type="entry name" value="DUF484 DOMAIN-CONTAINING PROTEIN"/>
    <property type="match status" value="1"/>
</dbReference>
<dbReference type="InterPro" id="IPR029016">
    <property type="entry name" value="GAF-like_dom_sf"/>
</dbReference>
<dbReference type="Pfam" id="PF04340">
    <property type="entry name" value="DUF484"/>
    <property type="match status" value="1"/>
</dbReference>
<comment type="caution">
    <text evidence="2">The sequence shown here is derived from an EMBL/GenBank/DDBJ whole genome shotgun (WGS) entry which is preliminary data.</text>
</comment>
<feature type="coiled-coil region" evidence="1">
    <location>
        <begin position="42"/>
        <end position="69"/>
    </location>
</feature>
<accession>A0A5N0T7I3</accession>